<dbReference type="GO" id="GO:0003700">
    <property type="term" value="F:DNA-binding transcription factor activity"/>
    <property type="evidence" value="ECO:0007669"/>
    <property type="project" value="InterPro"/>
</dbReference>
<name>A0A7X0SS13_9BACL</name>
<keyword evidence="2" id="KW-0238">DNA-binding</keyword>
<keyword evidence="1" id="KW-0805">Transcription regulation</keyword>
<dbReference type="Pfam" id="PF02311">
    <property type="entry name" value="AraC_binding"/>
    <property type="match status" value="1"/>
</dbReference>
<dbReference type="Proteomes" id="UP000564644">
    <property type="component" value="Unassembled WGS sequence"/>
</dbReference>
<dbReference type="SUPFAM" id="SSF51215">
    <property type="entry name" value="Regulatory protein AraC"/>
    <property type="match status" value="1"/>
</dbReference>
<dbReference type="EMBL" id="JACJVO010000040">
    <property type="protein sequence ID" value="MBB6735019.1"/>
    <property type="molecule type" value="Genomic_DNA"/>
</dbReference>
<dbReference type="InterPro" id="IPR020449">
    <property type="entry name" value="Tscrpt_reg_AraC-type_HTH"/>
</dbReference>
<evidence type="ECO:0000259" key="4">
    <source>
        <dbReference type="PROSITE" id="PS01124"/>
    </source>
</evidence>
<evidence type="ECO:0000313" key="6">
    <source>
        <dbReference type="Proteomes" id="UP000564644"/>
    </source>
</evidence>
<dbReference type="InterPro" id="IPR018060">
    <property type="entry name" value="HTH_AraC"/>
</dbReference>
<dbReference type="PROSITE" id="PS01124">
    <property type="entry name" value="HTH_ARAC_FAMILY_2"/>
    <property type="match status" value="1"/>
</dbReference>
<gene>
    <name evidence="5" type="ORF">H7C18_29310</name>
</gene>
<dbReference type="Gene3D" id="1.10.10.60">
    <property type="entry name" value="Homeodomain-like"/>
    <property type="match status" value="2"/>
</dbReference>
<dbReference type="SUPFAM" id="SSF46689">
    <property type="entry name" value="Homeodomain-like"/>
    <property type="match status" value="2"/>
</dbReference>
<dbReference type="InterPro" id="IPR003313">
    <property type="entry name" value="AraC-bd"/>
</dbReference>
<dbReference type="PANTHER" id="PTHR43280:SF2">
    <property type="entry name" value="HTH-TYPE TRANSCRIPTIONAL REGULATOR EXSA"/>
    <property type="match status" value="1"/>
</dbReference>
<dbReference type="RefSeq" id="WP_185132676.1">
    <property type="nucleotide sequence ID" value="NZ_JACJVO010000040.1"/>
</dbReference>
<protein>
    <submittedName>
        <fullName evidence="5">Helix-turn-helix transcriptional regulator</fullName>
    </submittedName>
</protein>
<evidence type="ECO:0000313" key="5">
    <source>
        <dbReference type="EMBL" id="MBB6735019.1"/>
    </source>
</evidence>
<dbReference type="PRINTS" id="PR00032">
    <property type="entry name" value="HTHARAC"/>
</dbReference>
<dbReference type="AlphaFoldDB" id="A0A7X0SS13"/>
<keyword evidence="6" id="KW-1185">Reference proteome</keyword>
<comment type="caution">
    <text evidence="5">The sequence shown here is derived from an EMBL/GenBank/DDBJ whole genome shotgun (WGS) entry which is preliminary data.</text>
</comment>
<keyword evidence="3" id="KW-0804">Transcription</keyword>
<dbReference type="InterPro" id="IPR009057">
    <property type="entry name" value="Homeodomain-like_sf"/>
</dbReference>
<reference evidence="5 6" key="1">
    <citation type="submission" date="2020-08" db="EMBL/GenBank/DDBJ databases">
        <title>Cohnella phylogeny.</title>
        <authorList>
            <person name="Dunlap C."/>
        </authorList>
    </citation>
    <scope>NUCLEOTIDE SEQUENCE [LARGE SCALE GENOMIC DNA]</scope>
    <source>
        <strain evidence="5 6">CBP 2801</strain>
    </source>
</reference>
<sequence length="291" mass="33712">MDLLQFALPPLPHYIASGYMTGEPGDRHVSRHSIGIFDLLFVRRGRLFIGEEDRRYEVTEDSFMILRPDCYHFGSEGCREPTEYFWLHFQATGNWSMAEKGASSNQTEGADEVPLTFAARPFQLLLPQFARAYQPRKLEELLFQLVRLEPGAHQSSVRLKEQVLFQEAVQLLAASADSQRYSPATACAEKAAEYLRSHYRNEITAKELGERLNFHPVYIARCMRQEYGCSPMEYLLRYRIEQSKRLLLQTDLTIARIAEEVGFNQTPYFSSTFAKLEGLSPRRYRERFSRA</sequence>
<dbReference type="Pfam" id="PF12833">
    <property type="entry name" value="HTH_18"/>
    <property type="match status" value="1"/>
</dbReference>
<evidence type="ECO:0000256" key="3">
    <source>
        <dbReference type="ARBA" id="ARBA00023163"/>
    </source>
</evidence>
<dbReference type="SMART" id="SM00342">
    <property type="entry name" value="HTH_ARAC"/>
    <property type="match status" value="1"/>
</dbReference>
<dbReference type="PANTHER" id="PTHR43280">
    <property type="entry name" value="ARAC-FAMILY TRANSCRIPTIONAL REGULATOR"/>
    <property type="match status" value="1"/>
</dbReference>
<dbReference type="InterPro" id="IPR037923">
    <property type="entry name" value="HTH-like"/>
</dbReference>
<feature type="domain" description="HTH araC/xylS-type" evidence="4">
    <location>
        <begin position="189"/>
        <end position="287"/>
    </location>
</feature>
<dbReference type="PROSITE" id="PS00041">
    <property type="entry name" value="HTH_ARAC_FAMILY_1"/>
    <property type="match status" value="1"/>
</dbReference>
<evidence type="ECO:0000256" key="2">
    <source>
        <dbReference type="ARBA" id="ARBA00023125"/>
    </source>
</evidence>
<organism evidence="5 6">
    <name type="scientific">Cohnella zeiphila</name>
    <dbReference type="NCBI Taxonomy" id="2761120"/>
    <lineage>
        <taxon>Bacteria</taxon>
        <taxon>Bacillati</taxon>
        <taxon>Bacillota</taxon>
        <taxon>Bacilli</taxon>
        <taxon>Bacillales</taxon>
        <taxon>Paenibacillaceae</taxon>
        <taxon>Cohnella</taxon>
    </lineage>
</organism>
<evidence type="ECO:0000256" key="1">
    <source>
        <dbReference type="ARBA" id="ARBA00023015"/>
    </source>
</evidence>
<dbReference type="InterPro" id="IPR018062">
    <property type="entry name" value="HTH_AraC-typ_CS"/>
</dbReference>
<dbReference type="GO" id="GO:0043565">
    <property type="term" value="F:sequence-specific DNA binding"/>
    <property type="evidence" value="ECO:0007669"/>
    <property type="project" value="InterPro"/>
</dbReference>
<accession>A0A7X0SS13</accession>
<proteinExistence type="predicted"/>